<dbReference type="RefSeq" id="WP_377725212.1">
    <property type="nucleotide sequence ID" value="NZ_JBHSEW010000005.1"/>
</dbReference>
<evidence type="ECO:0000313" key="3">
    <source>
        <dbReference type="EMBL" id="MFC4621986.1"/>
    </source>
</evidence>
<keyword evidence="1" id="KW-0051">Antiviral defense</keyword>
<evidence type="ECO:0000313" key="4">
    <source>
        <dbReference type="Proteomes" id="UP001595967"/>
    </source>
</evidence>
<organism evidence="3 4">
    <name type="scientific">Comamonas nitrativorans</name>
    <dbReference type="NCBI Taxonomy" id="108437"/>
    <lineage>
        <taxon>Bacteria</taxon>
        <taxon>Pseudomonadati</taxon>
        <taxon>Pseudomonadota</taxon>
        <taxon>Betaproteobacteria</taxon>
        <taxon>Burkholderiales</taxon>
        <taxon>Comamonadaceae</taxon>
        <taxon>Comamonas</taxon>
    </lineage>
</organism>
<dbReference type="Proteomes" id="UP001595967">
    <property type="component" value="Unassembled WGS sequence"/>
</dbReference>
<sequence length="360" mass="40510">MQTHQYQLCFTTPAFLGNAQQQAQWRTPPIKALLRQWWRVTVAQELGYDVARLRQREAALFGTAADDGYSRQSRIRIRLNHWDEGKLKDWPRDDTVTHPEVSASVGSDLYLGFGPLEYNKASRGTALKNNAAIQAGANASLSLAFPEANTPTLQHALWLMDRYGTLGGRSRNGWGSFSLQPADAHTAALEGKTITRDWQQALQLDWPHALGSDTHGLLAWQTRPFDNWPQLMQELARLKIGLRTQFTYELDAAAGDKQLYNKKGEEVGIAHGHPQQRHWLAYPVTHHSVSAWGNNARLSNSLRFKVRPAPHNPKQLVGVIFHMPCLPPPSFTPKRDAIAAVWQQVHAYLNSNDKLTRIPA</sequence>
<evidence type="ECO:0000256" key="1">
    <source>
        <dbReference type="ARBA" id="ARBA00023118"/>
    </source>
</evidence>
<keyword evidence="4" id="KW-1185">Reference proteome</keyword>
<reference evidence="4" key="1">
    <citation type="journal article" date="2019" name="Int. J. Syst. Evol. Microbiol.">
        <title>The Global Catalogue of Microorganisms (GCM) 10K type strain sequencing project: providing services to taxonomists for standard genome sequencing and annotation.</title>
        <authorList>
            <consortium name="The Broad Institute Genomics Platform"/>
            <consortium name="The Broad Institute Genome Sequencing Center for Infectious Disease"/>
            <person name="Wu L."/>
            <person name="Ma J."/>
        </authorList>
    </citation>
    <scope>NUCLEOTIDE SEQUENCE [LARGE SCALE GENOMIC DNA]</scope>
    <source>
        <strain evidence="4">JCM 11650</strain>
    </source>
</reference>
<comment type="caution">
    <text evidence="3">The sequence shown here is derived from an EMBL/GenBank/DDBJ whole genome shotgun (WGS) entry which is preliminary data.</text>
</comment>
<dbReference type="Pfam" id="PF03787">
    <property type="entry name" value="RAMPs"/>
    <property type="match status" value="1"/>
</dbReference>
<dbReference type="EMBL" id="JBHSEW010000005">
    <property type="protein sequence ID" value="MFC4621986.1"/>
    <property type="molecule type" value="Genomic_DNA"/>
</dbReference>
<accession>A0ABV9GUX5</accession>
<protein>
    <submittedName>
        <fullName evidence="3">RAMP superfamily CRISPR-associated protein</fullName>
    </submittedName>
</protein>
<feature type="domain" description="CRISPR type III-associated protein" evidence="2">
    <location>
        <begin position="11"/>
        <end position="178"/>
    </location>
</feature>
<proteinExistence type="predicted"/>
<name>A0ABV9GUX5_9BURK</name>
<dbReference type="InterPro" id="IPR005537">
    <property type="entry name" value="RAMP_III_fam"/>
</dbReference>
<gene>
    <name evidence="3" type="ORF">ACFO3A_07105</name>
</gene>
<evidence type="ECO:0000259" key="2">
    <source>
        <dbReference type="Pfam" id="PF03787"/>
    </source>
</evidence>